<evidence type="ECO:0000313" key="2">
    <source>
        <dbReference type="EMBL" id="CAK0855067.1"/>
    </source>
</evidence>
<name>A0ABN9U7H0_9DINO</name>
<evidence type="ECO:0000313" key="3">
    <source>
        <dbReference type="Proteomes" id="UP001189429"/>
    </source>
</evidence>
<reference evidence="2" key="1">
    <citation type="submission" date="2023-10" db="EMBL/GenBank/DDBJ databases">
        <authorList>
            <person name="Chen Y."/>
            <person name="Shah S."/>
            <person name="Dougan E. K."/>
            <person name="Thang M."/>
            <person name="Chan C."/>
        </authorList>
    </citation>
    <scope>NUCLEOTIDE SEQUENCE [LARGE SCALE GENOMIC DNA]</scope>
</reference>
<protein>
    <submittedName>
        <fullName evidence="2">Uncharacterized protein</fullName>
    </submittedName>
</protein>
<gene>
    <name evidence="2" type="ORF">PCOR1329_LOCUS45913</name>
</gene>
<comment type="caution">
    <text evidence="2">The sequence shown here is derived from an EMBL/GenBank/DDBJ whole genome shotgun (WGS) entry which is preliminary data.</text>
</comment>
<feature type="region of interest" description="Disordered" evidence="1">
    <location>
        <begin position="1"/>
        <end position="21"/>
    </location>
</feature>
<accession>A0ABN9U7H0</accession>
<dbReference type="EMBL" id="CAUYUJ010015516">
    <property type="protein sequence ID" value="CAK0855067.1"/>
    <property type="molecule type" value="Genomic_DNA"/>
</dbReference>
<keyword evidence="3" id="KW-1185">Reference proteome</keyword>
<sequence>MASKGQLQHAQKGLRLESRQDIGEMDVHTQLREMQGHGEKVGLDHEEGERVVPFTALNSAARPYAPERSNQMLGSSIAEFGAEVGETFFEEGSGAHGNCSQFLQGGGFVQEGAVANQEAGDSVDGEMDDQDGLGDDSAVRAAELRRLLLGARARVDAAAVAVVLAGAGAGQAQLELEAAADRVVEIEGRLASAEPVEPRADACRGRPPPGPWATGFVYGELEESSNAVLFVLGGPDDDVRSAATAELLTAADQRSADLTELFAALGADTRGSGGEAPGGR</sequence>
<dbReference type="Proteomes" id="UP001189429">
    <property type="component" value="Unassembled WGS sequence"/>
</dbReference>
<proteinExistence type="predicted"/>
<evidence type="ECO:0000256" key="1">
    <source>
        <dbReference type="SAM" id="MobiDB-lite"/>
    </source>
</evidence>
<organism evidence="2 3">
    <name type="scientific">Prorocentrum cordatum</name>
    <dbReference type="NCBI Taxonomy" id="2364126"/>
    <lineage>
        <taxon>Eukaryota</taxon>
        <taxon>Sar</taxon>
        <taxon>Alveolata</taxon>
        <taxon>Dinophyceae</taxon>
        <taxon>Prorocentrales</taxon>
        <taxon>Prorocentraceae</taxon>
        <taxon>Prorocentrum</taxon>
    </lineage>
</organism>